<gene>
    <name evidence="5" type="ORF">LARSCL_LOCUS4705</name>
</gene>
<keyword evidence="1" id="KW-0863">Zinc-finger</keyword>
<keyword evidence="1" id="KW-0479">Metal-binding</keyword>
<sequence>MDFRKEVTCECSKNVSVADIFLRAQFIRGIKDSWIKEQLVQSELTDFNALVDKAIALETSKIDGRELSKSTTTTIDDINKVSKRSRNRQSNDIKTSFRNRNTNQRDFATNYRRKSKKPSLDFEILVINNLCLRCGHNSHLSRDCRSNPNNLKCKACKSTGHVQKVCIKILLKAHRSNSPTQETNYLKTYQDIGVNTIIDIYDNRNSGSSVDSTKYFIYVKIENCFQKFEVDTGAAYTLIPNDQFQKLGIKRQLEPTRIAFRSYTENVFVPLGKVQVKVEHKGQISNEDLYVVPDGFEPLLGRIWIRHLKINLNEIDQNIEDKIKSEVFSIQNISDIERHFPQVFEQKKLVLQRSPDSEITMKLLNDIFATHGYPLFMVSDNASIFTSEEFKYFCRMNGIRQKFIAPGHPATNGLAERNFQTLKDRLKLMSSENVPINLKVQRILFRYRATPLANGKSPAEMYLNRKIRIRLDAMFPFCERKSEQLIKPSTRIIKVGRKDWKLGVVTQKLCHLHYIVKLDDGREVKRHINQMQKSEVQNEEVISNAPTSDLEPFLNQDCDPGHYQFIKPSTTQRNSSLRRSTRVRRPPAYLQDYDRS</sequence>
<feature type="domain" description="CCHC-type" evidence="3">
    <location>
        <begin position="131"/>
        <end position="146"/>
    </location>
</feature>
<feature type="compositionally biased region" description="Polar residues" evidence="2">
    <location>
        <begin position="567"/>
        <end position="578"/>
    </location>
</feature>
<dbReference type="SUPFAM" id="SSF50630">
    <property type="entry name" value="Acid proteases"/>
    <property type="match status" value="1"/>
</dbReference>
<evidence type="ECO:0000313" key="6">
    <source>
        <dbReference type="Proteomes" id="UP001497382"/>
    </source>
</evidence>
<keyword evidence="6" id="KW-1185">Reference proteome</keyword>
<feature type="domain" description="Integrase catalytic" evidence="4">
    <location>
        <begin position="351"/>
        <end position="466"/>
    </location>
</feature>
<organism evidence="5 6">
    <name type="scientific">Larinioides sclopetarius</name>
    <dbReference type="NCBI Taxonomy" id="280406"/>
    <lineage>
        <taxon>Eukaryota</taxon>
        <taxon>Metazoa</taxon>
        <taxon>Ecdysozoa</taxon>
        <taxon>Arthropoda</taxon>
        <taxon>Chelicerata</taxon>
        <taxon>Arachnida</taxon>
        <taxon>Araneae</taxon>
        <taxon>Araneomorphae</taxon>
        <taxon>Entelegynae</taxon>
        <taxon>Araneoidea</taxon>
        <taxon>Araneidae</taxon>
        <taxon>Larinioides</taxon>
    </lineage>
</organism>
<evidence type="ECO:0000256" key="2">
    <source>
        <dbReference type="SAM" id="MobiDB-lite"/>
    </source>
</evidence>
<dbReference type="AlphaFoldDB" id="A0AAV1ZE83"/>
<dbReference type="InterPro" id="IPR001878">
    <property type="entry name" value="Znf_CCHC"/>
</dbReference>
<evidence type="ECO:0000313" key="5">
    <source>
        <dbReference type="EMBL" id="CAL1269404.1"/>
    </source>
</evidence>
<dbReference type="PANTHER" id="PTHR37984:SF13">
    <property type="entry name" value="RIBONUCLEASE H"/>
    <property type="match status" value="1"/>
</dbReference>
<evidence type="ECO:0008006" key="7">
    <source>
        <dbReference type="Google" id="ProtNLM"/>
    </source>
</evidence>
<dbReference type="PROSITE" id="PS50158">
    <property type="entry name" value="ZF_CCHC"/>
    <property type="match status" value="1"/>
</dbReference>
<accession>A0AAV1ZE83</accession>
<dbReference type="PANTHER" id="PTHR37984">
    <property type="entry name" value="PROTEIN CBG26694"/>
    <property type="match status" value="1"/>
</dbReference>
<dbReference type="Gene3D" id="4.10.60.10">
    <property type="entry name" value="Zinc finger, CCHC-type"/>
    <property type="match status" value="1"/>
</dbReference>
<dbReference type="SUPFAM" id="SSF57756">
    <property type="entry name" value="Retrovirus zinc finger-like domains"/>
    <property type="match status" value="1"/>
</dbReference>
<dbReference type="InterPro" id="IPR036397">
    <property type="entry name" value="RNaseH_sf"/>
</dbReference>
<dbReference type="EMBL" id="CAXIEN010000040">
    <property type="protein sequence ID" value="CAL1269404.1"/>
    <property type="molecule type" value="Genomic_DNA"/>
</dbReference>
<dbReference type="InterPro" id="IPR012337">
    <property type="entry name" value="RNaseH-like_sf"/>
</dbReference>
<dbReference type="PROSITE" id="PS50994">
    <property type="entry name" value="INTEGRASE"/>
    <property type="match status" value="1"/>
</dbReference>
<feature type="region of interest" description="Disordered" evidence="2">
    <location>
        <begin position="565"/>
        <end position="596"/>
    </location>
</feature>
<protein>
    <recommendedName>
        <fullName evidence="7">Endonuclease</fullName>
    </recommendedName>
</protein>
<dbReference type="SMART" id="SM00343">
    <property type="entry name" value="ZnF_C2HC"/>
    <property type="match status" value="2"/>
</dbReference>
<dbReference type="InterPro" id="IPR036875">
    <property type="entry name" value="Znf_CCHC_sf"/>
</dbReference>
<dbReference type="InterPro" id="IPR021109">
    <property type="entry name" value="Peptidase_aspartic_dom_sf"/>
</dbReference>
<dbReference type="GO" id="GO:0003676">
    <property type="term" value="F:nucleic acid binding"/>
    <property type="evidence" value="ECO:0007669"/>
    <property type="project" value="InterPro"/>
</dbReference>
<evidence type="ECO:0000259" key="4">
    <source>
        <dbReference type="PROSITE" id="PS50994"/>
    </source>
</evidence>
<dbReference type="InterPro" id="IPR001584">
    <property type="entry name" value="Integrase_cat-core"/>
</dbReference>
<reference evidence="5 6" key="1">
    <citation type="submission" date="2024-04" db="EMBL/GenBank/DDBJ databases">
        <authorList>
            <person name="Rising A."/>
            <person name="Reimegard J."/>
            <person name="Sonavane S."/>
            <person name="Akerstrom W."/>
            <person name="Nylinder S."/>
            <person name="Hedman E."/>
            <person name="Kallberg Y."/>
        </authorList>
    </citation>
    <scope>NUCLEOTIDE SEQUENCE [LARGE SCALE GENOMIC DNA]</scope>
</reference>
<dbReference type="Gene3D" id="2.40.70.10">
    <property type="entry name" value="Acid Proteases"/>
    <property type="match status" value="1"/>
</dbReference>
<dbReference type="Gene3D" id="3.30.420.10">
    <property type="entry name" value="Ribonuclease H-like superfamily/Ribonuclease H"/>
    <property type="match status" value="1"/>
</dbReference>
<dbReference type="GO" id="GO:0008270">
    <property type="term" value="F:zinc ion binding"/>
    <property type="evidence" value="ECO:0007669"/>
    <property type="project" value="UniProtKB-KW"/>
</dbReference>
<keyword evidence="1" id="KW-0862">Zinc</keyword>
<dbReference type="Proteomes" id="UP001497382">
    <property type="component" value="Unassembled WGS sequence"/>
</dbReference>
<dbReference type="SUPFAM" id="SSF53098">
    <property type="entry name" value="Ribonuclease H-like"/>
    <property type="match status" value="1"/>
</dbReference>
<proteinExistence type="predicted"/>
<name>A0AAV1ZE83_9ARAC</name>
<comment type="caution">
    <text evidence="5">The sequence shown here is derived from an EMBL/GenBank/DDBJ whole genome shotgun (WGS) entry which is preliminary data.</text>
</comment>
<evidence type="ECO:0000259" key="3">
    <source>
        <dbReference type="PROSITE" id="PS50158"/>
    </source>
</evidence>
<dbReference type="InterPro" id="IPR050951">
    <property type="entry name" value="Retrovirus_Pol_polyprotein"/>
</dbReference>
<dbReference type="GO" id="GO:0015074">
    <property type="term" value="P:DNA integration"/>
    <property type="evidence" value="ECO:0007669"/>
    <property type="project" value="InterPro"/>
</dbReference>
<evidence type="ECO:0000256" key="1">
    <source>
        <dbReference type="PROSITE-ProRule" id="PRU00047"/>
    </source>
</evidence>